<reference evidence="3 5" key="2">
    <citation type="journal article" date="2013" name="Nature">
        <title>Insights into bilaterian evolution from three spiralian genomes.</title>
        <authorList>
            <person name="Simakov O."/>
            <person name="Marletaz F."/>
            <person name="Cho S.J."/>
            <person name="Edsinger-Gonzales E."/>
            <person name="Havlak P."/>
            <person name="Hellsten U."/>
            <person name="Kuo D.H."/>
            <person name="Larsson T."/>
            <person name="Lv J."/>
            <person name="Arendt D."/>
            <person name="Savage R."/>
            <person name="Osoegawa K."/>
            <person name="de Jong P."/>
            <person name="Grimwood J."/>
            <person name="Chapman J.A."/>
            <person name="Shapiro H."/>
            <person name="Aerts A."/>
            <person name="Otillar R.P."/>
            <person name="Terry A.Y."/>
            <person name="Boore J.L."/>
            <person name="Grigoriev I.V."/>
            <person name="Lindberg D.R."/>
            <person name="Seaver E.C."/>
            <person name="Weisblat D.A."/>
            <person name="Putnam N.H."/>
            <person name="Rokhsar D.S."/>
        </authorList>
    </citation>
    <scope>NUCLEOTIDE SEQUENCE</scope>
    <source>
        <strain evidence="3 5">I ESC-2004</strain>
    </source>
</reference>
<keyword evidence="1" id="KW-0732">Signal</keyword>
<evidence type="ECO:0000259" key="2">
    <source>
        <dbReference type="PROSITE" id="PS50948"/>
    </source>
</evidence>
<proteinExistence type="predicted"/>
<dbReference type="SMART" id="SM00473">
    <property type="entry name" value="PAN_AP"/>
    <property type="match status" value="2"/>
</dbReference>
<dbReference type="PROSITE" id="PS50948">
    <property type="entry name" value="PAN"/>
    <property type="match status" value="1"/>
</dbReference>
<name>R7TYC5_CAPTE</name>
<feature type="domain" description="Apple" evidence="2">
    <location>
        <begin position="27"/>
        <end position="98"/>
    </location>
</feature>
<evidence type="ECO:0000313" key="5">
    <source>
        <dbReference type="Proteomes" id="UP000014760"/>
    </source>
</evidence>
<dbReference type="Proteomes" id="UP000014760">
    <property type="component" value="Unassembled WGS sequence"/>
</dbReference>
<dbReference type="InterPro" id="IPR003609">
    <property type="entry name" value="Pan_app"/>
</dbReference>
<protein>
    <recommendedName>
        <fullName evidence="2">Apple domain-containing protein</fullName>
    </recommendedName>
</protein>
<dbReference type="EnsemblMetazoa" id="CapteT190846">
    <property type="protein sequence ID" value="CapteP190846"/>
    <property type="gene ID" value="CapteG190846"/>
</dbReference>
<feature type="chain" id="PRO_5008787451" description="Apple domain-containing protein" evidence="1">
    <location>
        <begin position="20"/>
        <end position="277"/>
    </location>
</feature>
<keyword evidence="5" id="KW-1185">Reference proteome</keyword>
<feature type="signal peptide" evidence="1">
    <location>
        <begin position="1"/>
        <end position="19"/>
    </location>
</feature>
<dbReference type="EMBL" id="AMQN01010406">
    <property type="status" value="NOT_ANNOTATED_CDS"/>
    <property type="molecule type" value="Genomic_DNA"/>
</dbReference>
<reference evidence="5" key="1">
    <citation type="submission" date="2012-12" db="EMBL/GenBank/DDBJ databases">
        <authorList>
            <person name="Hellsten U."/>
            <person name="Grimwood J."/>
            <person name="Chapman J.A."/>
            <person name="Shapiro H."/>
            <person name="Aerts A."/>
            <person name="Otillar R.P."/>
            <person name="Terry A.Y."/>
            <person name="Boore J.L."/>
            <person name="Simakov O."/>
            <person name="Marletaz F."/>
            <person name="Cho S.-J."/>
            <person name="Edsinger-Gonzales E."/>
            <person name="Havlak P."/>
            <person name="Kuo D.-H."/>
            <person name="Larsson T."/>
            <person name="Lv J."/>
            <person name="Arendt D."/>
            <person name="Savage R."/>
            <person name="Osoegawa K."/>
            <person name="de Jong P."/>
            <person name="Lindberg D.R."/>
            <person name="Seaver E.C."/>
            <person name="Weisblat D.A."/>
            <person name="Putnam N.H."/>
            <person name="Grigoriev I.V."/>
            <person name="Rokhsar D.S."/>
        </authorList>
    </citation>
    <scope>NUCLEOTIDE SEQUENCE</scope>
    <source>
        <strain evidence="5">I ESC-2004</strain>
    </source>
</reference>
<dbReference type="HOGENOM" id="CLU_1005593_0_0_1"/>
<dbReference type="Gene3D" id="3.50.4.10">
    <property type="entry name" value="Hepatocyte Growth Factor"/>
    <property type="match status" value="2"/>
</dbReference>
<dbReference type="OrthoDB" id="5986624at2759"/>
<gene>
    <name evidence="3" type="ORF">CAPTEDRAFT_190846</name>
</gene>
<sequence>MFRLSAIICLIHTGVSVMAIFNATHNCYWEERTNHTLINTDLMSSSTKSLEDCKLECLSQAECLSIAIKSGNCLMYDKGRYSSRLYTSLDTIFFELVCPDDASYSPNRDCEFPYERMHATVWGNNILELFYLDIAECKEACRRLYQCKSIDYQTDKSECRMNNVDHNDVGLTGVAYGLYIQAVCTVSTTEAPTKVSELDTTLTTVAVKALPLKVKNLQLKVKALPLEVKNLQLKVKALPLKVKNLQLKVKALPLEVKYQQLRVKNRQLKVKALSFKV</sequence>
<organism evidence="3">
    <name type="scientific">Capitella teleta</name>
    <name type="common">Polychaete worm</name>
    <dbReference type="NCBI Taxonomy" id="283909"/>
    <lineage>
        <taxon>Eukaryota</taxon>
        <taxon>Metazoa</taxon>
        <taxon>Spiralia</taxon>
        <taxon>Lophotrochozoa</taxon>
        <taxon>Annelida</taxon>
        <taxon>Polychaeta</taxon>
        <taxon>Sedentaria</taxon>
        <taxon>Scolecida</taxon>
        <taxon>Capitellidae</taxon>
        <taxon>Capitella</taxon>
    </lineage>
</organism>
<evidence type="ECO:0000313" key="3">
    <source>
        <dbReference type="EMBL" id="ELT98632.1"/>
    </source>
</evidence>
<accession>R7TYC5</accession>
<dbReference type="SUPFAM" id="SSF57414">
    <property type="entry name" value="Hairpin loop containing domain-like"/>
    <property type="match status" value="1"/>
</dbReference>
<dbReference type="EMBL" id="KB307721">
    <property type="protein sequence ID" value="ELT98632.1"/>
    <property type="molecule type" value="Genomic_DNA"/>
</dbReference>
<dbReference type="Pfam" id="PF00024">
    <property type="entry name" value="PAN_1"/>
    <property type="match status" value="1"/>
</dbReference>
<reference evidence="4" key="3">
    <citation type="submission" date="2015-06" db="UniProtKB">
        <authorList>
            <consortium name="EnsemblMetazoa"/>
        </authorList>
    </citation>
    <scope>IDENTIFICATION</scope>
</reference>
<evidence type="ECO:0000256" key="1">
    <source>
        <dbReference type="SAM" id="SignalP"/>
    </source>
</evidence>
<evidence type="ECO:0000313" key="4">
    <source>
        <dbReference type="EnsemblMetazoa" id="CapteP190846"/>
    </source>
</evidence>
<dbReference type="AlphaFoldDB" id="R7TYC5"/>